<accession>A0A5E4MX64</accession>
<dbReference type="Pfam" id="PF00078">
    <property type="entry name" value="RVT_1"/>
    <property type="match status" value="1"/>
</dbReference>
<gene>
    <name evidence="2" type="ORF">CINCED_3A002394</name>
</gene>
<keyword evidence="2" id="KW-0695">RNA-directed DNA polymerase</keyword>
<dbReference type="InterPro" id="IPR000477">
    <property type="entry name" value="RT_dom"/>
</dbReference>
<dbReference type="EMBL" id="CABPRJ010000981">
    <property type="protein sequence ID" value="VVC34022.1"/>
    <property type="molecule type" value="Genomic_DNA"/>
</dbReference>
<reference evidence="2 3" key="1">
    <citation type="submission" date="2019-08" db="EMBL/GenBank/DDBJ databases">
        <authorList>
            <person name="Alioto T."/>
            <person name="Alioto T."/>
            <person name="Gomez Garrido J."/>
        </authorList>
    </citation>
    <scope>NUCLEOTIDE SEQUENCE [LARGE SCALE GENOMIC DNA]</scope>
</reference>
<dbReference type="Proteomes" id="UP000325440">
    <property type="component" value="Unassembled WGS sequence"/>
</dbReference>
<keyword evidence="3" id="KW-1185">Reference proteome</keyword>
<keyword evidence="2" id="KW-0808">Transferase</keyword>
<keyword evidence="2" id="KW-0548">Nucleotidyltransferase</keyword>
<dbReference type="AlphaFoldDB" id="A0A5E4MX64"/>
<evidence type="ECO:0000259" key="1">
    <source>
        <dbReference type="PROSITE" id="PS50878"/>
    </source>
</evidence>
<dbReference type="PANTHER" id="PTHR36688">
    <property type="entry name" value="ENDO/EXONUCLEASE/PHOSPHATASE DOMAIN-CONTAINING PROTEIN"/>
    <property type="match status" value="1"/>
</dbReference>
<dbReference type="PROSITE" id="PS50878">
    <property type="entry name" value="RT_POL"/>
    <property type="match status" value="1"/>
</dbReference>
<sequence>MILKRISKIINDKQIIPHTRFGFQNKHSTIHQIYRLTDSIAYSLENKSYYSAILLDVAQAFDRIWHSDLLHKLKIILPPSYYLFFKSYLENRFFATKVGSEISNLTPILAGVPQGAISSPILFNIYTADQPTTPHTSVADFADHSHIHFRKKSTPCQPKLTKSFKPTSRLVLQMENKNK</sequence>
<proteinExistence type="predicted"/>
<evidence type="ECO:0000313" key="2">
    <source>
        <dbReference type="EMBL" id="VVC34022.1"/>
    </source>
</evidence>
<dbReference type="SUPFAM" id="SSF56672">
    <property type="entry name" value="DNA/RNA polymerases"/>
    <property type="match status" value="1"/>
</dbReference>
<protein>
    <submittedName>
        <fullName evidence="2">Reverse transcriptase domain</fullName>
    </submittedName>
</protein>
<dbReference type="GO" id="GO:0003964">
    <property type="term" value="F:RNA-directed DNA polymerase activity"/>
    <property type="evidence" value="ECO:0007669"/>
    <property type="project" value="UniProtKB-KW"/>
</dbReference>
<feature type="domain" description="Reverse transcriptase" evidence="1">
    <location>
        <begin position="1"/>
        <end position="179"/>
    </location>
</feature>
<evidence type="ECO:0000313" key="3">
    <source>
        <dbReference type="Proteomes" id="UP000325440"/>
    </source>
</evidence>
<dbReference type="InterPro" id="IPR052560">
    <property type="entry name" value="RdDP_mobile_element"/>
</dbReference>
<dbReference type="PANTHER" id="PTHR36688:SF1">
    <property type="entry name" value="ENDONUCLEASE_EXONUCLEASE_PHOSPHATASE DOMAIN-CONTAINING PROTEIN"/>
    <property type="match status" value="1"/>
</dbReference>
<dbReference type="OrthoDB" id="416454at2759"/>
<organism evidence="2 3">
    <name type="scientific">Cinara cedri</name>
    <dbReference type="NCBI Taxonomy" id="506608"/>
    <lineage>
        <taxon>Eukaryota</taxon>
        <taxon>Metazoa</taxon>
        <taxon>Ecdysozoa</taxon>
        <taxon>Arthropoda</taxon>
        <taxon>Hexapoda</taxon>
        <taxon>Insecta</taxon>
        <taxon>Pterygota</taxon>
        <taxon>Neoptera</taxon>
        <taxon>Paraneoptera</taxon>
        <taxon>Hemiptera</taxon>
        <taxon>Sternorrhyncha</taxon>
        <taxon>Aphidomorpha</taxon>
        <taxon>Aphidoidea</taxon>
        <taxon>Aphididae</taxon>
        <taxon>Lachninae</taxon>
        <taxon>Cinara</taxon>
    </lineage>
</organism>
<name>A0A5E4MX64_9HEMI</name>
<dbReference type="InterPro" id="IPR043502">
    <property type="entry name" value="DNA/RNA_pol_sf"/>
</dbReference>